<evidence type="ECO:0000259" key="2">
    <source>
        <dbReference type="SMART" id="SM00014"/>
    </source>
</evidence>
<feature type="transmembrane region" description="Helical" evidence="1">
    <location>
        <begin position="182"/>
        <end position="203"/>
    </location>
</feature>
<gene>
    <name evidence="3" type="ORF">G4D61_07715</name>
</gene>
<dbReference type="SMART" id="SM00014">
    <property type="entry name" value="acidPPc"/>
    <property type="match status" value="1"/>
</dbReference>
<reference evidence="3 4" key="1">
    <citation type="submission" date="2020-02" db="EMBL/GenBank/DDBJ databases">
        <authorList>
            <person name="Feng H."/>
        </authorList>
    </citation>
    <scope>NUCLEOTIDE SEQUENCE [LARGE SCALE GENOMIC DNA]</scope>
    <source>
        <strain evidence="3 4">Gsoil 114</strain>
    </source>
</reference>
<dbReference type="SUPFAM" id="SSF48317">
    <property type="entry name" value="Acid phosphatase/Vanadium-dependent haloperoxidase"/>
    <property type="match status" value="1"/>
</dbReference>
<dbReference type="Proteomes" id="UP000476934">
    <property type="component" value="Unassembled WGS sequence"/>
</dbReference>
<comment type="caution">
    <text evidence="3">The sequence shown here is derived from an EMBL/GenBank/DDBJ whole genome shotgun (WGS) entry which is preliminary data.</text>
</comment>
<feature type="domain" description="Phosphatidic acid phosphatase type 2/haloperoxidase" evidence="2">
    <location>
        <begin position="82"/>
        <end position="197"/>
    </location>
</feature>
<dbReference type="Pfam" id="PF01569">
    <property type="entry name" value="PAP2"/>
    <property type="match status" value="1"/>
</dbReference>
<accession>A0A6M0P566</accession>
<dbReference type="AlphaFoldDB" id="A0A6M0P566"/>
<feature type="transmembrane region" description="Helical" evidence="1">
    <location>
        <begin position="156"/>
        <end position="176"/>
    </location>
</feature>
<keyword evidence="1" id="KW-1133">Transmembrane helix</keyword>
<evidence type="ECO:0000313" key="4">
    <source>
        <dbReference type="Proteomes" id="UP000476934"/>
    </source>
</evidence>
<proteinExistence type="predicted"/>
<sequence length="220" mass="25060">MKVGIFFVILILCTWAFFEIADDFNRREIKHFDHTIINFIQSYVSSRMTVLMLMITFLGSVNGIAIITVITILILWLIRHRVLSIYVGCSVVLGAGAFNAVLKSIFKRERPDIMRVVQETGYSFPSGHSMGSMILYGTLVFTLFKLCKHQWINHVVMIAAGFIILSIGVSRIYLGVHYPSDVIGGYIAGLMWVLITSRLFMFIEKRFPLHKKFVKSGQDI</sequence>
<feature type="transmembrane region" description="Helical" evidence="1">
    <location>
        <begin position="51"/>
        <end position="78"/>
    </location>
</feature>
<dbReference type="InterPro" id="IPR036938">
    <property type="entry name" value="PAP2/HPO_sf"/>
</dbReference>
<keyword evidence="1" id="KW-0472">Membrane</keyword>
<keyword evidence="1" id="KW-0812">Transmembrane</keyword>
<dbReference type="EMBL" id="JAAIWK010000009">
    <property type="protein sequence ID" value="NEY19854.1"/>
    <property type="molecule type" value="Genomic_DNA"/>
</dbReference>
<protein>
    <submittedName>
        <fullName evidence="3">Phosphatase PAP2 family protein</fullName>
    </submittedName>
</protein>
<dbReference type="InterPro" id="IPR000326">
    <property type="entry name" value="PAP2/HPO"/>
</dbReference>
<feature type="transmembrane region" description="Helical" evidence="1">
    <location>
        <begin position="85"/>
        <end position="106"/>
    </location>
</feature>
<dbReference type="PANTHER" id="PTHR14969:SF13">
    <property type="entry name" value="AT30094P"/>
    <property type="match status" value="1"/>
</dbReference>
<keyword evidence="4" id="KW-1185">Reference proteome</keyword>
<name>A0A6M0P566_9BACI</name>
<evidence type="ECO:0000256" key="1">
    <source>
        <dbReference type="SAM" id="Phobius"/>
    </source>
</evidence>
<evidence type="ECO:0000313" key="3">
    <source>
        <dbReference type="EMBL" id="NEY19854.1"/>
    </source>
</evidence>
<dbReference type="CDD" id="cd03392">
    <property type="entry name" value="PAP2_like_2"/>
    <property type="match status" value="1"/>
</dbReference>
<dbReference type="Gene3D" id="1.20.144.10">
    <property type="entry name" value="Phosphatidic acid phosphatase type 2/haloperoxidase"/>
    <property type="match status" value="2"/>
</dbReference>
<reference evidence="3 4" key="2">
    <citation type="submission" date="2020-03" db="EMBL/GenBank/DDBJ databases">
        <title>Bacillus aquiflavi sp. nov., isolated from yellow water of strong flavor Chinese baijiu in Yibin region of China.</title>
        <authorList>
            <person name="Xie J."/>
        </authorList>
    </citation>
    <scope>NUCLEOTIDE SEQUENCE [LARGE SCALE GENOMIC DNA]</scope>
    <source>
        <strain evidence="3 4">Gsoil 114</strain>
    </source>
</reference>
<feature type="transmembrane region" description="Helical" evidence="1">
    <location>
        <begin position="126"/>
        <end position="144"/>
    </location>
</feature>
<dbReference type="PANTHER" id="PTHR14969">
    <property type="entry name" value="SPHINGOSINE-1-PHOSPHATE PHOSPHOHYDROLASE"/>
    <property type="match status" value="1"/>
</dbReference>
<organism evidence="3 4">
    <name type="scientific">Heyndrickxia ginsengihumi</name>
    <dbReference type="NCBI Taxonomy" id="363870"/>
    <lineage>
        <taxon>Bacteria</taxon>
        <taxon>Bacillati</taxon>
        <taxon>Bacillota</taxon>
        <taxon>Bacilli</taxon>
        <taxon>Bacillales</taxon>
        <taxon>Bacillaceae</taxon>
        <taxon>Heyndrickxia</taxon>
    </lineage>
</organism>